<accession>A0A392TUC5</accession>
<name>A0A392TUC5_9FABA</name>
<evidence type="ECO:0000313" key="3">
    <source>
        <dbReference type="Proteomes" id="UP000265520"/>
    </source>
</evidence>
<feature type="non-terminal residue" evidence="2">
    <location>
        <position position="1"/>
    </location>
</feature>
<comment type="caution">
    <text evidence="2">The sequence shown here is derived from an EMBL/GenBank/DDBJ whole genome shotgun (WGS) entry which is preliminary data.</text>
</comment>
<protein>
    <submittedName>
        <fullName evidence="2">Uncharacterized protein</fullName>
    </submittedName>
</protein>
<keyword evidence="3" id="KW-1185">Reference proteome</keyword>
<dbReference type="AlphaFoldDB" id="A0A392TUC5"/>
<reference evidence="2 3" key="1">
    <citation type="journal article" date="2018" name="Front. Plant Sci.">
        <title>Red Clover (Trifolium pratense) and Zigzag Clover (T. medium) - A Picture of Genomic Similarities and Differences.</title>
        <authorList>
            <person name="Dluhosova J."/>
            <person name="Istvanek J."/>
            <person name="Nedelnik J."/>
            <person name="Repkova J."/>
        </authorList>
    </citation>
    <scope>NUCLEOTIDE SEQUENCE [LARGE SCALE GENOMIC DNA]</scope>
    <source>
        <strain evidence="3">cv. 10/8</strain>
        <tissue evidence="2">Leaf</tissue>
    </source>
</reference>
<feature type="region of interest" description="Disordered" evidence="1">
    <location>
        <begin position="1"/>
        <end position="38"/>
    </location>
</feature>
<proteinExistence type="predicted"/>
<evidence type="ECO:0000256" key="1">
    <source>
        <dbReference type="SAM" id="MobiDB-lite"/>
    </source>
</evidence>
<organism evidence="2 3">
    <name type="scientific">Trifolium medium</name>
    <dbReference type="NCBI Taxonomy" id="97028"/>
    <lineage>
        <taxon>Eukaryota</taxon>
        <taxon>Viridiplantae</taxon>
        <taxon>Streptophyta</taxon>
        <taxon>Embryophyta</taxon>
        <taxon>Tracheophyta</taxon>
        <taxon>Spermatophyta</taxon>
        <taxon>Magnoliopsida</taxon>
        <taxon>eudicotyledons</taxon>
        <taxon>Gunneridae</taxon>
        <taxon>Pentapetalae</taxon>
        <taxon>rosids</taxon>
        <taxon>fabids</taxon>
        <taxon>Fabales</taxon>
        <taxon>Fabaceae</taxon>
        <taxon>Papilionoideae</taxon>
        <taxon>50 kb inversion clade</taxon>
        <taxon>NPAAA clade</taxon>
        <taxon>Hologalegina</taxon>
        <taxon>IRL clade</taxon>
        <taxon>Trifolieae</taxon>
        <taxon>Trifolium</taxon>
    </lineage>
</organism>
<dbReference type="Proteomes" id="UP000265520">
    <property type="component" value="Unassembled WGS sequence"/>
</dbReference>
<feature type="compositionally biased region" description="Polar residues" evidence="1">
    <location>
        <begin position="12"/>
        <end position="24"/>
    </location>
</feature>
<dbReference type="EMBL" id="LXQA010653041">
    <property type="protein sequence ID" value="MCI64304.1"/>
    <property type="molecule type" value="Genomic_DNA"/>
</dbReference>
<evidence type="ECO:0000313" key="2">
    <source>
        <dbReference type="EMBL" id="MCI64304.1"/>
    </source>
</evidence>
<sequence length="74" mass="8410">VQQIANRFGDQGQPQVEQNQVSSEHSQEVVQDEQHPVHPRVTKVSLTSFMKMDPPTFNGSDVQEDPQFFLDEVS</sequence>